<name>A0ABU2M7D9_9ACTN</name>
<evidence type="ECO:0000256" key="1">
    <source>
        <dbReference type="ARBA" id="ARBA00023125"/>
    </source>
</evidence>
<evidence type="ECO:0000313" key="5">
    <source>
        <dbReference type="Proteomes" id="UP001183390"/>
    </source>
</evidence>
<dbReference type="InterPro" id="IPR001647">
    <property type="entry name" value="HTH_TetR"/>
</dbReference>
<dbReference type="RefSeq" id="WP_311511264.1">
    <property type="nucleotide sequence ID" value="NZ_JAVREP010000004.1"/>
</dbReference>
<gene>
    <name evidence="4" type="ORF">RM479_09010</name>
</gene>
<dbReference type="Gene3D" id="1.10.357.10">
    <property type="entry name" value="Tetracycline Repressor, domain 2"/>
    <property type="match status" value="1"/>
</dbReference>
<evidence type="ECO:0000259" key="3">
    <source>
        <dbReference type="PROSITE" id="PS50977"/>
    </source>
</evidence>
<keyword evidence="5" id="KW-1185">Reference proteome</keyword>
<dbReference type="SUPFAM" id="SSF46689">
    <property type="entry name" value="Homeodomain-like"/>
    <property type="match status" value="1"/>
</dbReference>
<dbReference type="InterPro" id="IPR049513">
    <property type="entry name" value="TetR_C_40"/>
</dbReference>
<dbReference type="InterPro" id="IPR009057">
    <property type="entry name" value="Homeodomain-like_sf"/>
</dbReference>
<dbReference type="EMBL" id="JAVREP010000004">
    <property type="protein sequence ID" value="MDT0328552.1"/>
    <property type="molecule type" value="Genomic_DNA"/>
</dbReference>
<dbReference type="PROSITE" id="PS50977">
    <property type="entry name" value="HTH_TETR_2"/>
    <property type="match status" value="1"/>
</dbReference>
<dbReference type="PANTHER" id="PTHR43479:SF11">
    <property type="entry name" value="ACREF_ENVCD OPERON REPRESSOR-RELATED"/>
    <property type="match status" value="1"/>
</dbReference>
<organism evidence="4 5">
    <name type="scientific">Nocardiopsis lambiniae</name>
    <dbReference type="NCBI Taxonomy" id="3075539"/>
    <lineage>
        <taxon>Bacteria</taxon>
        <taxon>Bacillati</taxon>
        <taxon>Actinomycetota</taxon>
        <taxon>Actinomycetes</taxon>
        <taxon>Streptosporangiales</taxon>
        <taxon>Nocardiopsidaceae</taxon>
        <taxon>Nocardiopsis</taxon>
    </lineage>
</organism>
<dbReference type="PANTHER" id="PTHR43479">
    <property type="entry name" value="ACREF/ENVCD OPERON REPRESSOR-RELATED"/>
    <property type="match status" value="1"/>
</dbReference>
<sequence length="218" mass="23530">MAEGTPGRPARRGARTRAALIRAAGAFIASGDVNASILEITRAADVGVGSFYNHFESKERLYRTVIEDALDAYGELLDGLTTDLDDPAHVFTQGFRLAGRLHRCRPELGKVLLSNGLSLVGADGGIAHRALRDIEAAERAGRFTVRDPELSLVIVAGAELCLGRMLHDHPEWDDARTTDRVAEDLLRMFGLPADEAHEICRRPLPDLEAAVDGLGVVA</sequence>
<keyword evidence="1 2" id="KW-0238">DNA-binding</keyword>
<evidence type="ECO:0000256" key="2">
    <source>
        <dbReference type="PROSITE-ProRule" id="PRU00335"/>
    </source>
</evidence>
<proteinExistence type="predicted"/>
<reference evidence="5" key="1">
    <citation type="submission" date="2023-07" db="EMBL/GenBank/DDBJ databases">
        <title>30 novel species of actinomycetes from the DSMZ collection.</title>
        <authorList>
            <person name="Nouioui I."/>
        </authorList>
    </citation>
    <scope>NUCLEOTIDE SEQUENCE [LARGE SCALE GENOMIC DNA]</scope>
    <source>
        <strain evidence="5">DSM 44743</strain>
    </source>
</reference>
<dbReference type="Pfam" id="PF21306">
    <property type="entry name" value="TetR_C_40"/>
    <property type="match status" value="1"/>
</dbReference>
<evidence type="ECO:0000313" key="4">
    <source>
        <dbReference type="EMBL" id="MDT0328552.1"/>
    </source>
</evidence>
<accession>A0ABU2M7D9</accession>
<feature type="domain" description="HTH tetR-type" evidence="3">
    <location>
        <begin position="14"/>
        <end position="73"/>
    </location>
</feature>
<dbReference type="InterPro" id="IPR050624">
    <property type="entry name" value="HTH-type_Tx_Regulator"/>
</dbReference>
<dbReference type="Proteomes" id="UP001183390">
    <property type="component" value="Unassembled WGS sequence"/>
</dbReference>
<dbReference type="Pfam" id="PF00440">
    <property type="entry name" value="TetR_N"/>
    <property type="match status" value="1"/>
</dbReference>
<comment type="caution">
    <text evidence="4">The sequence shown here is derived from an EMBL/GenBank/DDBJ whole genome shotgun (WGS) entry which is preliminary data.</text>
</comment>
<protein>
    <submittedName>
        <fullName evidence="4">TetR/AcrR family transcriptional regulator</fullName>
    </submittedName>
</protein>
<feature type="DNA-binding region" description="H-T-H motif" evidence="2">
    <location>
        <begin position="36"/>
        <end position="55"/>
    </location>
</feature>